<comment type="caution">
    <text evidence="1">The sequence shown here is derived from an EMBL/GenBank/DDBJ whole genome shotgun (WGS) entry which is preliminary data.</text>
</comment>
<sequence>QGCVTSNLVSQPVDEDLFDDILIEMPAFFGVCDDPQPVLNLRAQMYPTIAAAKASWPNLADWDWPAY</sequence>
<feature type="non-terminal residue" evidence="1">
    <location>
        <position position="1"/>
    </location>
</feature>
<name>X1DL74_9ZZZZ</name>
<dbReference type="EMBL" id="BART01038488">
    <property type="protein sequence ID" value="GAH05769.1"/>
    <property type="molecule type" value="Genomic_DNA"/>
</dbReference>
<proteinExistence type="predicted"/>
<accession>X1DL74</accession>
<organism evidence="1">
    <name type="scientific">marine sediment metagenome</name>
    <dbReference type="NCBI Taxonomy" id="412755"/>
    <lineage>
        <taxon>unclassified sequences</taxon>
        <taxon>metagenomes</taxon>
        <taxon>ecological metagenomes</taxon>
    </lineage>
</organism>
<protein>
    <submittedName>
        <fullName evidence="1">Uncharacterized protein</fullName>
    </submittedName>
</protein>
<dbReference type="AlphaFoldDB" id="X1DL74"/>
<gene>
    <name evidence="1" type="ORF">S01H4_63802</name>
</gene>
<reference evidence="1" key="1">
    <citation type="journal article" date="2014" name="Front. Microbiol.">
        <title>High frequency of phylogenetically diverse reductive dehalogenase-homologous genes in deep subseafloor sedimentary metagenomes.</title>
        <authorList>
            <person name="Kawai M."/>
            <person name="Futagami T."/>
            <person name="Toyoda A."/>
            <person name="Takaki Y."/>
            <person name="Nishi S."/>
            <person name="Hori S."/>
            <person name="Arai W."/>
            <person name="Tsubouchi T."/>
            <person name="Morono Y."/>
            <person name="Uchiyama I."/>
            <person name="Ito T."/>
            <person name="Fujiyama A."/>
            <person name="Inagaki F."/>
            <person name="Takami H."/>
        </authorList>
    </citation>
    <scope>NUCLEOTIDE SEQUENCE</scope>
    <source>
        <strain evidence="1">Expedition CK06-06</strain>
    </source>
</reference>
<evidence type="ECO:0000313" key="1">
    <source>
        <dbReference type="EMBL" id="GAH05769.1"/>
    </source>
</evidence>